<dbReference type="InterPro" id="IPR036388">
    <property type="entry name" value="WH-like_DNA-bd_sf"/>
</dbReference>
<sequence>MTTRIASLYESKILRTVVGTTAVLVVLVRFTEMTLRTVAPIVFMFTAVMAHDALDEAYDLPEGANWLFYGGSLVIAGLYLTVVDLAPWVGGVVALAGLWFVFDGATTIRYGASQTTHEYVSDLEDEMGETMLRMQTLNVVYQALKEASVAQRTEELATDLNLTESRVERALEFLESEGRIEQIGNQYRVEPPRWGRVTPIVQFLVWFPRRVVRPFHRVTTKV</sequence>
<name>A0AAE3K6K3_9EURY</name>
<organism evidence="2 3">
    <name type="scientific">Natranaeroarchaeum aerophilus</name>
    <dbReference type="NCBI Taxonomy" id="2917711"/>
    <lineage>
        <taxon>Archaea</taxon>
        <taxon>Methanobacteriati</taxon>
        <taxon>Methanobacteriota</taxon>
        <taxon>Stenosarchaea group</taxon>
        <taxon>Halobacteria</taxon>
        <taxon>Halobacteriales</taxon>
        <taxon>Natronoarchaeaceae</taxon>
        <taxon>Natranaeroarchaeum</taxon>
    </lineage>
</organism>
<dbReference type="AlphaFoldDB" id="A0AAE3K6K3"/>
<feature type="transmembrane region" description="Helical" evidence="1">
    <location>
        <begin position="12"/>
        <end position="31"/>
    </location>
</feature>
<dbReference type="Gene3D" id="1.10.10.10">
    <property type="entry name" value="Winged helix-like DNA-binding domain superfamily/Winged helix DNA-binding domain"/>
    <property type="match status" value="1"/>
</dbReference>
<evidence type="ECO:0000313" key="3">
    <source>
        <dbReference type="Proteomes" id="UP001202674"/>
    </source>
</evidence>
<dbReference type="RefSeq" id="WP_250597561.1">
    <property type="nucleotide sequence ID" value="NZ_JAKRVY010000007.1"/>
</dbReference>
<keyword evidence="1" id="KW-0812">Transmembrane</keyword>
<keyword evidence="1" id="KW-1133">Transmembrane helix</keyword>
<feature type="transmembrane region" description="Helical" evidence="1">
    <location>
        <begin position="88"/>
        <end position="108"/>
    </location>
</feature>
<comment type="caution">
    <text evidence="2">The sequence shown here is derived from an EMBL/GenBank/DDBJ whole genome shotgun (WGS) entry which is preliminary data.</text>
</comment>
<dbReference type="Proteomes" id="UP001202674">
    <property type="component" value="Unassembled WGS sequence"/>
</dbReference>
<evidence type="ECO:0000256" key="1">
    <source>
        <dbReference type="SAM" id="Phobius"/>
    </source>
</evidence>
<accession>A0AAE3K6K3</accession>
<evidence type="ECO:0008006" key="4">
    <source>
        <dbReference type="Google" id="ProtNLM"/>
    </source>
</evidence>
<dbReference type="EMBL" id="JAKRVY010000007">
    <property type="protein sequence ID" value="MCL9814510.1"/>
    <property type="molecule type" value="Genomic_DNA"/>
</dbReference>
<protein>
    <recommendedName>
        <fullName evidence="4">HTH iclR-type domain-containing protein</fullName>
    </recommendedName>
</protein>
<reference evidence="2 3" key="1">
    <citation type="journal article" date="2022" name="Syst. Appl. Microbiol.">
        <title>Natronocalculus amylovorans gen. nov., sp. nov., and Natranaeroarchaeum aerophilus sp. nov., dominant culturable amylolytic natronoarchaea from hypersaline soda lakes in southwestern Siberia.</title>
        <authorList>
            <person name="Sorokin D.Y."/>
            <person name="Elcheninov A.G."/>
            <person name="Khizhniak T.V."/>
            <person name="Koenen M."/>
            <person name="Bale N.J."/>
            <person name="Damste J.S.S."/>
            <person name="Kublanov I.V."/>
        </authorList>
    </citation>
    <scope>NUCLEOTIDE SEQUENCE [LARGE SCALE GENOMIC DNA]</scope>
    <source>
        <strain evidence="2 3">AArc-St1-1</strain>
    </source>
</reference>
<proteinExistence type="predicted"/>
<keyword evidence="1" id="KW-0472">Membrane</keyword>
<keyword evidence="3" id="KW-1185">Reference proteome</keyword>
<evidence type="ECO:0000313" key="2">
    <source>
        <dbReference type="EMBL" id="MCL9814510.1"/>
    </source>
</evidence>
<gene>
    <name evidence="2" type="ORF">AArcSt11_12700</name>
</gene>